<name>A0A6L8UTY6_9BACL</name>
<dbReference type="SUPFAM" id="SSF52833">
    <property type="entry name" value="Thioredoxin-like"/>
    <property type="match status" value="1"/>
</dbReference>
<keyword evidence="1" id="KW-0812">Transmembrane</keyword>
<feature type="domain" description="Thioredoxin" evidence="2">
    <location>
        <begin position="43"/>
        <end position="173"/>
    </location>
</feature>
<protein>
    <submittedName>
        <fullName evidence="3">Redoxin domain-containing protein</fullName>
    </submittedName>
</protein>
<dbReference type="InterPro" id="IPR036249">
    <property type="entry name" value="Thioredoxin-like_sf"/>
</dbReference>
<feature type="transmembrane region" description="Helical" evidence="1">
    <location>
        <begin position="6"/>
        <end position="27"/>
    </location>
</feature>
<dbReference type="InterPro" id="IPR013766">
    <property type="entry name" value="Thioredoxin_domain"/>
</dbReference>
<accession>A0A6L8UTY6</accession>
<dbReference type="EMBL" id="WTUZ01000001">
    <property type="protein sequence ID" value="MZQ80590.1"/>
    <property type="molecule type" value="Genomic_DNA"/>
</dbReference>
<dbReference type="RefSeq" id="WP_161404630.1">
    <property type="nucleotide sequence ID" value="NZ_WTUZ01000001.1"/>
</dbReference>
<keyword evidence="1" id="KW-0472">Membrane</keyword>
<evidence type="ECO:0000256" key="1">
    <source>
        <dbReference type="SAM" id="Phobius"/>
    </source>
</evidence>
<dbReference type="Proteomes" id="UP000481087">
    <property type="component" value="Unassembled WGS sequence"/>
</dbReference>
<keyword evidence="4" id="KW-1185">Reference proteome</keyword>
<dbReference type="Gene3D" id="3.40.30.10">
    <property type="entry name" value="Glutaredoxin"/>
    <property type="match status" value="1"/>
</dbReference>
<sequence length="173" mass="20013">MENFTFYSTILIWLILIPVIYFIVLIIRQMNVIYLYAMSNSGIPVGVEIPTFEEKSMLTKSNITNTAFQDKPTLIAFVSPSCKRCKALLADWNEAYDLYHDKYNFLLIGYGKEEQFNKIVQNYKIKSEFIVSKSLFEKLKSKLVAFAYFIDANGVVRRKGLCENMQEIKSLIG</sequence>
<proteinExistence type="predicted"/>
<evidence type="ECO:0000259" key="2">
    <source>
        <dbReference type="PROSITE" id="PS51352"/>
    </source>
</evidence>
<dbReference type="AlphaFoldDB" id="A0A6L8UTY6"/>
<evidence type="ECO:0000313" key="4">
    <source>
        <dbReference type="Proteomes" id="UP000481087"/>
    </source>
</evidence>
<organism evidence="3 4">
    <name type="scientific">Paenibacillus silvestris</name>
    <dbReference type="NCBI Taxonomy" id="2606219"/>
    <lineage>
        <taxon>Bacteria</taxon>
        <taxon>Bacillati</taxon>
        <taxon>Bacillota</taxon>
        <taxon>Bacilli</taxon>
        <taxon>Bacillales</taxon>
        <taxon>Paenibacillaceae</taxon>
        <taxon>Paenibacillus</taxon>
    </lineage>
</organism>
<keyword evidence="1" id="KW-1133">Transmembrane helix</keyword>
<evidence type="ECO:0000313" key="3">
    <source>
        <dbReference type="EMBL" id="MZQ80590.1"/>
    </source>
</evidence>
<comment type="caution">
    <text evidence="3">The sequence shown here is derived from an EMBL/GenBank/DDBJ whole genome shotgun (WGS) entry which is preliminary data.</text>
</comment>
<dbReference type="PROSITE" id="PS51352">
    <property type="entry name" value="THIOREDOXIN_2"/>
    <property type="match status" value="1"/>
</dbReference>
<gene>
    <name evidence="3" type="ORF">GQF01_00265</name>
</gene>
<reference evidence="3 4" key="1">
    <citation type="submission" date="2019-12" db="EMBL/GenBank/DDBJ databases">
        <title>Paenibacillus sp. nov. sp. isolated from soil.</title>
        <authorList>
            <person name="Kim J."/>
            <person name="Jeong S.E."/>
            <person name="Jung H.S."/>
            <person name="Jeon C.O."/>
        </authorList>
    </citation>
    <scope>NUCLEOTIDE SEQUENCE [LARGE SCALE GENOMIC DNA]</scope>
    <source>
        <strain evidence="3 4">5J-6</strain>
    </source>
</reference>